<evidence type="ECO:0000256" key="5">
    <source>
        <dbReference type="ARBA" id="ARBA00023136"/>
    </source>
</evidence>
<dbReference type="OrthoDB" id="5933722at2"/>
<evidence type="ECO:0000313" key="9">
    <source>
        <dbReference type="EMBL" id="SEA64071.1"/>
    </source>
</evidence>
<feature type="transmembrane region" description="Helical" evidence="6">
    <location>
        <begin position="372"/>
        <end position="396"/>
    </location>
</feature>
<dbReference type="RefSeq" id="WP_091401351.1">
    <property type="nucleotide sequence ID" value="NZ_FNQY01000037.1"/>
</dbReference>
<reference evidence="9 10" key="1">
    <citation type="submission" date="2016-10" db="EMBL/GenBank/DDBJ databases">
        <authorList>
            <person name="de Groot N.N."/>
        </authorList>
    </citation>
    <scope>NUCLEOTIDE SEQUENCE [LARGE SCALE GENOMIC DNA]</scope>
    <source>
        <strain evidence="9 10">Vu-144</strain>
    </source>
</reference>
<dbReference type="PANTHER" id="PTHR30572">
    <property type="entry name" value="MEMBRANE COMPONENT OF TRANSPORTER-RELATED"/>
    <property type="match status" value="1"/>
</dbReference>
<feature type="transmembrane region" description="Helical" evidence="6">
    <location>
        <begin position="752"/>
        <end position="775"/>
    </location>
</feature>
<evidence type="ECO:0000256" key="1">
    <source>
        <dbReference type="ARBA" id="ARBA00004651"/>
    </source>
</evidence>
<keyword evidence="3 6" id="KW-0812">Transmembrane</keyword>
<keyword evidence="4 6" id="KW-1133">Transmembrane helix</keyword>
<dbReference type="GO" id="GO:0005886">
    <property type="term" value="C:plasma membrane"/>
    <property type="evidence" value="ECO:0007669"/>
    <property type="project" value="UniProtKB-SubCell"/>
</dbReference>
<evidence type="ECO:0000259" key="7">
    <source>
        <dbReference type="Pfam" id="PF02687"/>
    </source>
</evidence>
<comment type="subcellular location">
    <subcellularLocation>
        <location evidence="1">Cell membrane</location>
        <topology evidence="1">Multi-pass membrane protein</topology>
    </subcellularLocation>
</comment>
<evidence type="ECO:0000256" key="4">
    <source>
        <dbReference type="ARBA" id="ARBA00022989"/>
    </source>
</evidence>
<keyword evidence="5 6" id="KW-0472">Membrane</keyword>
<dbReference type="InterPro" id="IPR025857">
    <property type="entry name" value="MacB_PCD"/>
</dbReference>
<dbReference type="InterPro" id="IPR003838">
    <property type="entry name" value="ABC3_permease_C"/>
</dbReference>
<proteinExistence type="predicted"/>
<accession>A0A1H4CUM0</accession>
<feature type="domain" description="ABC3 transporter permease C-terminal" evidence="7">
    <location>
        <begin position="669"/>
        <end position="782"/>
    </location>
</feature>
<feature type="transmembrane region" description="Helical" evidence="6">
    <location>
        <begin position="21"/>
        <end position="41"/>
    </location>
</feature>
<evidence type="ECO:0000256" key="6">
    <source>
        <dbReference type="SAM" id="Phobius"/>
    </source>
</evidence>
<name>A0A1H4CUM0_9BACT</name>
<dbReference type="InterPro" id="IPR050250">
    <property type="entry name" value="Macrolide_Exporter_MacB"/>
</dbReference>
<evidence type="ECO:0000313" key="10">
    <source>
        <dbReference type="Proteomes" id="UP000199041"/>
    </source>
</evidence>
<dbReference type="Pfam" id="PF02687">
    <property type="entry name" value="FtsX"/>
    <property type="match status" value="2"/>
</dbReference>
<sequence>MIKHYLKTAWRTLLRSKGFSVINITGLAIGMASAVLILIWLQNMMTTDRFYKQQDQLYILCNRDSQQGNVYAWQYTPKILGPTLRQEYPEVEDIGRYGTGSTLFTAGEKKITAEGAFADTGFLKMFDLTVINGRDPHPLQGSDKVILTESFARALFGDADPVGKTLQLDNRNAVTVSAVIKDLPANTQFDYKYLLSWDYAKKIDNYDEYWSNNSVATFVLLKPGTDIRNFNSKIRNITIAHNKRADMQTTEVFALPLSKRFLYDKAVNGRYVTGTIVTVRLFGIIALLILLIACINFMNLSTARSEKRAREVGVRKVIGAPRRALISQFLMESVLMSAIAFVLAIGIVVISLPFFNRLVGKQLSIAWQNPFTWLFALGFVLFTGLLAGSYPALFLSRFQPVKVLKGRLVRMGGNSRVRLRSVLVVIQFTFSLILIISTIVVSRQINYTEQRDSGYTQNGLVYSFLTGDMEKNYTVIKNELLASGAVTAVSKNMSPVTHQYSNGWGANWPGATTEEQHITFSRYSTDAGFVATMQASLLAGRDIDITKYPSDSSACLINETALKLMKLKNPIGQRIEFDTTFHIVGVIRDFVIEGVESKVEPMIIQGPCSWFTTMHYRLNPSHPTADNLKKVQAIMQRYNPAFPFEYTFVDKDYAKKFAALQQTSRLSSLFAGLTIFISCLGLLGLIMFMAEARIKEIGIRKVLGASILSISTLLSRQLIQLVVLSFVIAAPIAWYLMHRWLLSYDYRVGIRWWWFALAGITGLMIAVATVSWQAVKAARANPVKSLKTE</sequence>
<protein>
    <submittedName>
        <fullName evidence="9">Duplicated orphan permease</fullName>
    </submittedName>
</protein>
<feature type="transmembrane region" description="Helical" evidence="6">
    <location>
        <begin position="417"/>
        <end position="441"/>
    </location>
</feature>
<evidence type="ECO:0000256" key="2">
    <source>
        <dbReference type="ARBA" id="ARBA00022475"/>
    </source>
</evidence>
<dbReference type="AlphaFoldDB" id="A0A1H4CUM0"/>
<gene>
    <name evidence="9" type="ORF">SAMN05192529_13710</name>
</gene>
<feature type="transmembrane region" description="Helical" evidence="6">
    <location>
        <begin position="669"/>
        <end position="690"/>
    </location>
</feature>
<dbReference type="EMBL" id="FNQY01000037">
    <property type="protein sequence ID" value="SEA64071.1"/>
    <property type="molecule type" value="Genomic_DNA"/>
</dbReference>
<feature type="transmembrane region" description="Helical" evidence="6">
    <location>
        <begin position="281"/>
        <end position="300"/>
    </location>
</feature>
<evidence type="ECO:0000256" key="3">
    <source>
        <dbReference type="ARBA" id="ARBA00022692"/>
    </source>
</evidence>
<evidence type="ECO:0000259" key="8">
    <source>
        <dbReference type="Pfam" id="PF12704"/>
    </source>
</evidence>
<dbReference type="Pfam" id="PF12704">
    <property type="entry name" value="MacB_PCD"/>
    <property type="match status" value="1"/>
</dbReference>
<dbReference type="STRING" id="551991.SAMN05192529_13710"/>
<feature type="transmembrane region" description="Helical" evidence="6">
    <location>
        <begin position="329"/>
        <end position="352"/>
    </location>
</feature>
<keyword evidence="2" id="KW-1003">Cell membrane</keyword>
<dbReference type="PANTHER" id="PTHR30572:SF18">
    <property type="entry name" value="ABC-TYPE MACROLIDE FAMILY EXPORT SYSTEM PERMEASE COMPONENT 2"/>
    <property type="match status" value="1"/>
</dbReference>
<organism evidence="9 10">
    <name type="scientific">Arachidicoccus rhizosphaerae</name>
    <dbReference type="NCBI Taxonomy" id="551991"/>
    <lineage>
        <taxon>Bacteria</taxon>
        <taxon>Pseudomonadati</taxon>
        <taxon>Bacteroidota</taxon>
        <taxon>Chitinophagia</taxon>
        <taxon>Chitinophagales</taxon>
        <taxon>Chitinophagaceae</taxon>
        <taxon>Arachidicoccus</taxon>
    </lineage>
</organism>
<dbReference type="GO" id="GO:0022857">
    <property type="term" value="F:transmembrane transporter activity"/>
    <property type="evidence" value="ECO:0007669"/>
    <property type="project" value="TreeGrafter"/>
</dbReference>
<feature type="transmembrane region" description="Helical" evidence="6">
    <location>
        <begin position="718"/>
        <end position="737"/>
    </location>
</feature>
<feature type="domain" description="ABC3 transporter permease C-terminal" evidence="7">
    <location>
        <begin position="284"/>
        <end position="400"/>
    </location>
</feature>
<keyword evidence="10" id="KW-1185">Reference proteome</keyword>
<feature type="domain" description="MacB-like periplasmic core" evidence="8">
    <location>
        <begin position="20"/>
        <end position="236"/>
    </location>
</feature>
<dbReference type="Proteomes" id="UP000199041">
    <property type="component" value="Unassembled WGS sequence"/>
</dbReference>